<evidence type="ECO:0000313" key="1">
    <source>
        <dbReference type="EMBL" id="TXK26537.1"/>
    </source>
</evidence>
<dbReference type="RefSeq" id="WP_147923873.1">
    <property type="nucleotide sequence ID" value="NZ_VRTY01000127.1"/>
</dbReference>
<name>A0A5C8IZ70_9BACT</name>
<dbReference type="Proteomes" id="UP000321926">
    <property type="component" value="Unassembled WGS sequence"/>
</dbReference>
<accession>A0A5C8IZ70</accession>
<dbReference type="EMBL" id="VRTY01000127">
    <property type="protein sequence ID" value="TXK26537.1"/>
    <property type="molecule type" value="Genomic_DNA"/>
</dbReference>
<proteinExistence type="predicted"/>
<reference evidence="1 2" key="1">
    <citation type="submission" date="2019-08" db="EMBL/GenBank/DDBJ databases">
        <authorList>
            <person name="Shi S."/>
        </authorList>
    </citation>
    <scope>NUCLEOTIDE SEQUENCE [LARGE SCALE GENOMIC DNA]</scope>
    <source>
        <strain evidence="1 2">GY10130</strain>
    </source>
</reference>
<gene>
    <name evidence="1" type="ORF">FVR03_21685</name>
</gene>
<organism evidence="1 2">
    <name type="scientific">Pontibacter qinzhouensis</name>
    <dbReference type="NCBI Taxonomy" id="2603253"/>
    <lineage>
        <taxon>Bacteria</taxon>
        <taxon>Pseudomonadati</taxon>
        <taxon>Bacteroidota</taxon>
        <taxon>Cytophagia</taxon>
        <taxon>Cytophagales</taxon>
        <taxon>Hymenobacteraceae</taxon>
        <taxon>Pontibacter</taxon>
    </lineage>
</organism>
<evidence type="ECO:0000313" key="2">
    <source>
        <dbReference type="Proteomes" id="UP000321926"/>
    </source>
</evidence>
<dbReference type="AlphaFoldDB" id="A0A5C8IZ70"/>
<dbReference type="OrthoDB" id="847285at2"/>
<protein>
    <submittedName>
        <fullName evidence="1">Uncharacterized protein</fullName>
    </submittedName>
</protein>
<comment type="caution">
    <text evidence="1">The sequence shown here is derived from an EMBL/GenBank/DDBJ whole genome shotgun (WGS) entry which is preliminary data.</text>
</comment>
<keyword evidence="2" id="KW-1185">Reference proteome</keyword>
<sequence length="462" mass="52567">MNVLPTEEAVVAEKLATRLEQLTLTTAEYRWAVCVIEKLINKSASTANGWVALNGDYIYKAFGSTGQKILTKLCKACIVDQTNSYSTGKNAPPYPKSYRVAADLFNYNRDSLVKESTLRDKTQRSIPEVVHNLKQLELSYEDAVSEAHQIISKISIDDYLVNDEIEDKAVELYDITTNRTFYIKLDAAKAYAAKYGRHLIQKKPKGSKVSKVHVVDSPVEFVASKKANLKLIWTRALTRIEKRVFRARRNDTNNRLDTDLTNLPGQFMKYMTVDSEELVSIDLKNSQFSILAGMLSKPEAFGDERALFFKQFTYDEHTLKAIEIMRQGLFYEHLCELLDMDVKTGRSIAKTAAFACIFSSHRAKTKDKAILRRAFTQLVKMTDAFKKEYGDNQLAIMLQKIESEAFIDGIAQELYNKHIWHATKHDSVICKKSDVALVEGIVKTTLEKYHIKGIIETELLNK</sequence>